<dbReference type="InterPro" id="IPR016036">
    <property type="entry name" value="Malonyl_transacylase_ACP-bd"/>
</dbReference>
<keyword evidence="1 4" id="KW-0808">Transferase</keyword>
<evidence type="ECO:0000313" key="7">
    <source>
        <dbReference type="EMBL" id="PKT74921.1"/>
    </source>
</evidence>
<dbReference type="PANTHER" id="PTHR42681:SF1">
    <property type="entry name" value="MALONYL-COA-ACYL CARRIER PROTEIN TRANSACYLASE, MITOCHONDRIAL"/>
    <property type="match status" value="1"/>
</dbReference>
<protein>
    <recommendedName>
        <fullName evidence="4">Malonyl CoA-acyl carrier protein transacylase</fullName>
        <ecNumber evidence="4">2.3.1.39</ecNumber>
    </recommendedName>
</protein>
<dbReference type="Gene3D" id="3.30.70.250">
    <property type="entry name" value="Malonyl-CoA ACP transacylase, ACP-binding"/>
    <property type="match status" value="1"/>
</dbReference>
<dbReference type="Gene3D" id="3.40.366.10">
    <property type="entry name" value="Malonyl-Coenzyme A Acyl Carrier Protein, domain 2"/>
    <property type="match status" value="1"/>
</dbReference>
<dbReference type="SUPFAM" id="SSF55048">
    <property type="entry name" value="Probable ACP-binding domain of malonyl-CoA ACP transacylase"/>
    <property type="match status" value="1"/>
</dbReference>
<name>A0A2I0SYB9_9ACTN</name>
<proteinExistence type="inferred from homology"/>
<accession>A0A2I0SYB9</accession>
<dbReference type="AlphaFoldDB" id="A0A2I0SYB9"/>
<sequence length="337" mass="35961">MSTPMSQEPSPEAAHRPEAVPFGVGLLFPGQGAQRPGMGEPWRDTPHWKVVTRLSEISGRDLGHLLLDAGAERLARTDAAQLATFTMEMVVLDALRTVMGELRPTVCAGHSLGEYAALAAAGVLDPEDGVRLVTERGAAMEEADRLTPGTMAVLIGTGIVPKARGLAARMRAVRRAQVWVANINGAEQVVISGTVEAVAALADEAERAGARALRIPVGGAFHTPLMAPAAPRLAEAVDRTPLHPARCPVIANVDARAHLHDQERWRAMMLRQLVMPVHWAGSMRTLTAMARGRLRIVEAGPGSTLADLARRALPGEIPVRSVATPAQVEALAAEWWR</sequence>
<dbReference type="InterPro" id="IPR050858">
    <property type="entry name" value="Mal-CoA-ACP_Trans/PKS_FabD"/>
</dbReference>
<dbReference type="GO" id="GO:0004314">
    <property type="term" value="F:[acyl-carrier-protein] S-malonyltransferase activity"/>
    <property type="evidence" value="ECO:0007669"/>
    <property type="project" value="UniProtKB-EC"/>
</dbReference>
<reference evidence="7 8" key="1">
    <citation type="submission" date="2017-12" db="EMBL/GenBank/DDBJ databases">
        <title>Streptomyces populusis sp. nov., a novel endophytic actinobacterium isolated from stems of Populus adenopoda Maxim.</title>
        <authorList>
            <person name="Wang Z."/>
        </authorList>
    </citation>
    <scope>NUCLEOTIDE SEQUENCE [LARGE SCALE GENOMIC DNA]</scope>
    <source>
        <strain evidence="7 8">A249</strain>
    </source>
</reference>
<dbReference type="SMART" id="SM00827">
    <property type="entry name" value="PKS_AT"/>
    <property type="match status" value="1"/>
</dbReference>
<dbReference type="SUPFAM" id="SSF52151">
    <property type="entry name" value="FabD/lysophospholipase-like"/>
    <property type="match status" value="1"/>
</dbReference>
<evidence type="ECO:0000256" key="5">
    <source>
        <dbReference type="PIRSR" id="PIRSR000446-1"/>
    </source>
</evidence>
<dbReference type="PANTHER" id="PTHR42681">
    <property type="entry name" value="MALONYL-COA-ACYL CARRIER PROTEIN TRANSACYLASE, MITOCHONDRIAL"/>
    <property type="match status" value="1"/>
</dbReference>
<dbReference type="Pfam" id="PF00698">
    <property type="entry name" value="Acyl_transf_1"/>
    <property type="match status" value="1"/>
</dbReference>
<dbReference type="OrthoDB" id="3543921at2"/>
<evidence type="ECO:0000256" key="1">
    <source>
        <dbReference type="ARBA" id="ARBA00022679"/>
    </source>
</evidence>
<evidence type="ECO:0000256" key="2">
    <source>
        <dbReference type="ARBA" id="ARBA00023315"/>
    </source>
</evidence>
<keyword evidence="2 4" id="KW-0012">Acyltransferase</keyword>
<dbReference type="PIRSF" id="PIRSF000446">
    <property type="entry name" value="Mct"/>
    <property type="match status" value="1"/>
</dbReference>
<comment type="caution">
    <text evidence="7">The sequence shown here is derived from an EMBL/GenBank/DDBJ whole genome shotgun (WGS) entry which is preliminary data.</text>
</comment>
<keyword evidence="8" id="KW-1185">Reference proteome</keyword>
<dbReference type="EC" id="2.3.1.39" evidence="4"/>
<evidence type="ECO:0000256" key="4">
    <source>
        <dbReference type="PIRNR" id="PIRNR000446"/>
    </source>
</evidence>
<dbReference type="InterPro" id="IPR001227">
    <property type="entry name" value="Ac_transferase_dom_sf"/>
</dbReference>
<dbReference type="GO" id="GO:0005829">
    <property type="term" value="C:cytosol"/>
    <property type="evidence" value="ECO:0007669"/>
    <property type="project" value="TreeGrafter"/>
</dbReference>
<dbReference type="InterPro" id="IPR016035">
    <property type="entry name" value="Acyl_Trfase/lysoPLipase"/>
</dbReference>
<feature type="active site" evidence="5">
    <location>
        <position position="222"/>
    </location>
</feature>
<feature type="domain" description="Malonyl-CoA:ACP transacylase (MAT)" evidence="6">
    <location>
        <begin position="27"/>
        <end position="329"/>
    </location>
</feature>
<comment type="catalytic activity">
    <reaction evidence="3 4">
        <text>holo-[ACP] + malonyl-CoA = malonyl-[ACP] + CoA</text>
        <dbReference type="Rhea" id="RHEA:41792"/>
        <dbReference type="Rhea" id="RHEA-COMP:9623"/>
        <dbReference type="Rhea" id="RHEA-COMP:9685"/>
        <dbReference type="ChEBI" id="CHEBI:57287"/>
        <dbReference type="ChEBI" id="CHEBI:57384"/>
        <dbReference type="ChEBI" id="CHEBI:64479"/>
        <dbReference type="ChEBI" id="CHEBI:78449"/>
        <dbReference type="EC" id="2.3.1.39"/>
    </reaction>
</comment>
<evidence type="ECO:0000256" key="3">
    <source>
        <dbReference type="ARBA" id="ARBA00048462"/>
    </source>
</evidence>
<dbReference type="Proteomes" id="UP000236178">
    <property type="component" value="Unassembled WGS sequence"/>
</dbReference>
<dbReference type="InterPro" id="IPR014043">
    <property type="entry name" value="Acyl_transferase_dom"/>
</dbReference>
<dbReference type="GO" id="GO:0006633">
    <property type="term" value="P:fatty acid biosynthetic process"/>
    <property type="evidence" value="ECO:0007669"/>
    <property type="project" value="TreeGrafter"/>
</dbReference>
<gene>
    <name evidence="7" type="ORF">CW362_00560</name>
</gene>
<feature type="active site" evidence="5">
    <location>
        <position position="111"/>
    </location>
</feature>
<dbReference type="InterPro" id="IPR024925">
    <property type="entry name" value="Malonyl_CoA-ACP_transAc"/>
</dbReference>
<evidence type="ECO:0000259" key="6">
    <source>
        <dbReference type="SMART" id="SM00827"/>
    </source>
</evidence>
<organism evidence="7 8">
    <name type="scientific">Streptomyces populi</name>
    <dbReference type="NCBI Taxonomy" id="2058924"/>
    <lineage>
        <taxon>Bacteria</taxon>
        <taxon>Bacillati</taxon>
        <taxon>Actinomycetota</taxon>
        <taxon>Actinomycetes</taxon>
        <taxon>Kitasatosporales</taxon>
        <taxon>Streptomycetaceae</taxon>
        <taxon>Streptomyces</taxon>
    </lineage>
</organism>
<evidence type="ECO:0000313" key="8">
    <source>
        <dbReference type="Proteomes" id="UP000236178"/>
    </source>
</evidence>
<dbReference type="EMBL" id="PJOS01000001">
    <property type="protein sequence ID" value="PKT74921.1"/>
    <property type="molecule type" value="Genomic_DNA"/>
</dbReference>
<comment type="similarity">
    <text evidence="4">Belongs to the fabD family.</text>
</comment>